<dbReference type="GO" id="GO:0005886">
    <property type="term" value="C:plasma membrane"/>
    <property type="evidence" value="ECO:0007669"/>
    <property type="project" value="TreeGrafter"/>
</dbReference>
<feature type="transmembrane region" description="Helical" evidence="7">
    <location>
        <begin position="51"/>
        <end position="70"/>
    </location>
</feature>
<evidence type="ECO:0000256" key="3">
    <source>
        <dbReference type="ARBA" id="ARBA00007520"/>
    </source>
</evidence>
<name>A0A3E1RDX9_9BURK</name>
<comment type="function">
    <text evidence="1">Resistance to tetracycline by an active tetracycline efflux. This is an energy-dependent process that decreases the accumulation of the antibiotic in whole cells. This protein functions as a metal-tetracycline/H(+) antiporter.</text>
</comment>
<dbReference type="AlphaFoldDB" id="A0A3E1RDX9"/>
<evidence type="ECO:0000256" key="2">
    <source>
        <dbReference type="ARBA" id="ARBA00004141"/>
    </source>
</evidence>
<keyword evidence="10" id="KW-1185">Reference proteome</keyword>
<evidence type="ECO:0000256" key="1">
    <source>
        <dbReference type="ARBA" id="ARBA00003279"/>
    </source>
</evidence>
<feature type="transmembrane region" description="Helical" evidence="7">
    <location>
        <begin position="308"/>
        <end position="328"/>
    </location>
</feature>
<dbReference type="InterPro" id="IPR020846">
    <property type="entry name" value="MFS_dom"/>
</dbReference>
<dbReference type="Pfam" id="PF07690">
    <property type="entry name" value="MFS_1"/>
    <property type="match status" value="1"/>
</dbReference>
<dbReference type="Gene3D" id="1.20.1250.20">
    <property type="entry name" value="MFS general substrate transporter like domains"/>
    <property type="match status" value="1"/>
</dbReference>
<proteinExistence type="inferred from homology"/>
<feature type="transmembrane region" description="Helical" evidence="7">
    <location>
        <begin position="434"/>
        <end position="453"/>
    </location>
</feature>
<comment type="caution">
    <text evidence="9">The sequence shown here is derived from an EMBL/GenBank/DDBJ whole genome shotgun (WGS) entry which is preliminary data.</text>
</comment>
<dbReference type="PANTHER" id="PTHR23501">
    <property type="entry name" value="MAJOR FACILITATOR SUPERFAMILY"/>
    <property type="match status" value="1"/>
</dbReference>
<gene>
    <name evidence="9" type="ORF">DIC66_11825</name>
</gene>
<evidence type="ECO:0000313" key="10">
    <source>
        <dbReference type="Proteomes" id="UP000260665"/>
    </source>
</evidence>
<feature type="transmembrane region" description="Helical" evidence="7">
    <location>
        <begin position="340"/>
        <end position="365"/>
    </location>
</feature>
<dbReference type="PANTHER" id="PTHR23501:SF190">
    <property type="entry name" value="MAJOR FACILITATOR SUPERFAMILY MFS_1"/>
    <property type="match status" value="1"/>
</dbReference>
<evidence type="ECO:0000256" key="6">
    <source>
        <dbReference type="ARBA" id="ARBA00023136"/>
    </source>
</evidence>
<evidence type="ECO:0000256" key="4">
    <source>
        <dbReference type="ARBA" id="ARBA00022692"/>
    </source>
</evidence>
<dbReference type="PRINTS" id="PR01035">
    <property type="entry name" value="TCRTETA"/>
</dbReference>
<evidence type="ECO:0000256" key="7">
    <source>
        <dbReference type="SAM" id="Phobius"/>
    </source>
</evidence>
<feature type="transmembrane region" description="Helical" evidence="7">
    <location>
        <begin position="140"/>
        <end position="159"/>
    </location>
</feature>
<feature type="domain" description="Major facilitator superfamily (MFS) profile" evidence="8">
    <location>
        <begin position="16"/>
        <end position="458"/>
    </location>
</feature>
<dbReference type="InterPro" id="IPR036259">
    <property type="entry name" value="MFS_trans_sf"/>
</dbReference>
<keyword evidence="5 7" id="KW-1133">Transmembrane helix</keyword>
<dbReference type="OrthoDB" id="9807274at2"/>
<accession>A0A3E1RDX9</accession>
<feature type="transmembrane region" description="Helical" evidence="7">
    <location>
        <begin position="16"/>
        <end position="39"/>
    </location>
</feature>
<feature type="transmembrane region" description="Helical" evidence="7">
    <location>
        <begin position="371"/>
        <end position="389"/>
    </location>
</feature>
<dbReference type="Proteomes" id="UP000260665">
    <property type="component" value="Unassembled WGS sequence"/>
</dbReference>
<comment type="similarity">
    <text evidence="3">Belongs to the major facilitator superfamily. TCR/Tet family.</text>
</comment>
<dbReference type="CDD" id="cd17321">
    <property type="entry name" value="MFS_MMR_MDR_like"/>
    <property type="match status" value="1"/>
</dbReference>
<sequence length="464" mass="48026">MAVNAGSDGDAGPKRLVPVLFIGVFMAALDTAIVGPAIPVLRDTFGIDNRMVGLVMSVFVLFSLCSTALMANLSDRYGRRPIYLFSVAVFALGSLLIALSPSFWMVVVSRAIQGVGAGGITPTASAVVGDVFAPEQRGKMLGLIGATYGMAFVLGPPLASGLMLIASWHWIFLINLPIAAVILYLGARVLPPARTEVQQAPLDRTGVALTFALLTALVLGITRVLDPLLDPVLGMALWPWLLLAVAVLLALLVRVEQRATAPLIPMFLFKQRQLATTYVLASGAGFGMGSVIFLTSIATHAYGVTAQHAGFVLLPLVLCSMFGSMGSGRLLNRTGARSMMVLGFAMLALGYGLSAITGFGLWLFLVASMPVGLGIGIVVGGALRSIAIDEAPLAVRAAAQGLINICTAIGTLVAAASISAIADLSGGGTEGFGLAYELVAALMVGMLLITLGLRKKSTATLQAA</sequence>
<dbReference type="RefSeq" id="WP_117177596.1">
    <property type="nucleotide sequence ID" value="NZ_QFZK01000006.1"/>
</dbReference>
<feature type="transmembrane region" description="Helical" evidence="7">
    <location>
        <begin position="401"/>
        <end position="422"/>
    </location>
</feature>
<dbReference type="Gene3D" id="1.20.1720.10">
    <property type="entry name" value="Multidrug resistance protein D"/>
    <property type="match status" value="1"/>
</dbReference>
<feature type="transmembrane region" description="Helical" evidence="7">
    <location>
        <begin position="237"/>
        <end position="255"/>
    </location>
</feature>
<dbReference type="PROSITE" id="PS50850">
    <property type="entry name" value="MFS"/>
    <property type="match status" value="1"/>
</dbReference>
<feature type="transmembrane region" description="Helical" evidence="7">
    <location>
        <begin position="82"/>
        <end position="105"/>
    </location>
</feature>
<organism evidence="9 10">
    <name type="scientific">Rhodoferax lacus</name>
    <dbReference type="NCBI Taxonomy" id="2184758"/>
    <lineage>
        <taxon>Bacteria</taxon>
        <taxon>Pseudomonadati</taxon>
        <taxon>Pseudomonadota</taxon>
        <taxon>Betaproteobacteria</taxon>
        <taxon>Burkholderiales</taxon>
        <taxon>Comamonadaceae</taxon>
        <taxon>Rhodoferax</taxon>
    </lineage>
</organism>
<evidence type="ECO:0000259" key="8">
    <source>
        <dbReference type="PROSITE" id="PS50850"/>
    </source>
</evidence>
<evidence type="ECO:0000256" key="5">
    <source>
        <dbReference type="ARBA" id="ARBA00022989"/>
    </source>
</evidence>
<keyword evidence="6 7" id="KW-0472">Membrane</keyword>
<dbReference type="SUPFAM" id="SSF103473">
    <property type="entry name" value="MFS general substrate transporter"/>
    <property type="match status" value="1"/>
</dbReference>
<dbReference type="InterPro" id="IPR011701">
    <property type="entry name" value="MFS"/>
</dbReference>
<keyword evidence="4 7" id="KW-0812">Transmembrane</keyword>
<feature type="transmembrane region" description="Helical" evidence="7">
    <location>
        <begin position="276"/>
        <end position="302"/>
    </location>
</feature>
<dbReference type="EMBL" id="QFZK01000006">
    <property type="protein sequence ID" value="RFO96800.1"/>
    <property type="molecule type" value="Genomic_DNA"/>
</dbReference>
<feature type="transmembrane region" description="Helical" evidence="7">
    <location>
        <begin position="206"/>
        <end position="225"/>
    </location>
</feature>
<protein>
    <submittedName>
        <fullName evidence="9">MFS transporter</fullName>
    </submittedName>
</protein>
<reference evidence="9 10" key="1">
    <citation type="submission" date="2018-05" db="EMBL/GenBank/DDBJ databases">
        <title>Rhodoferax soyangensis sp.nov., isolated from an oligotrophic freshwater lake.</title>
        <authorList>
            <person name="Park M."/>
        </authorList>
    </citation>
    <scope>NUCLEOTIDE SEQUENCE [LARGE SCALE GENOMIC DNA]</scope>
    <source>
        <strain evidence="9 10">IMCC26218</strain>
    </source>
</reference>
<comment type="subcellular location">
    <subcellularLocation>
        <location evidence="2">Membrane</location>
        <topology evidence="2">Multi-pass membrane protein</topology>
    </subcellularLocation>
</comment>
<feature type="transmembrane region" description="Helical" evidence="7">
    <location>
        <begin position="111"/>
        <end position="133"/>
    </location>
</feature>
<feature type="transmembrane region" description="Helical" evidence="7">
    <location>
        <begin position="165"/>
        <end position="185"/>
    </location>
</feature>
<dbReference type="InterPro" id="IPR001958">
    <property type="entry name" value="Tet-R_TetA/multi-R_MdtG-like"/>
</dbReference>
<dbReference type="InterPro" id="IPR005829">
    <property type="entry name" value="Sugar_transporter_CS"/>
</dbReference>
<dbReference type="PROSITE" id="PS00216">
    <property type="entry name" value="SUGAR_TRANSPORT_1"/>
    <property type="match status" value="1"/>
</dbReference>
<dbReference type="GO" id="GO:0022857">
    <property type="term" value="F:transmembrane transporter activity"/>
    <property type="evidence" value="ECO:0007669"/>
    <property type="project" value="InterPro"/>
</dbReference>
<evidence type="ECO:0000313" key="9">
    <source>
        <dbReference type="EMBL" id="RFO96800.1"/>
    </source>
</evidence>